<evidence type="ECO:0000256" key="1">
    <source>
        <dbReference type="ARBA" id="ARBA00004651"/>
    </source>
</evidence>
<reference evidence="10" key="1">
    <citation type="submission" date="2016-06" db="EMBL/GenBank/DDBJ databases">
        <authorList>
            <person name="Varghese N."/>
            <person name="Submissions Spin"/>
        </authorList>
    </citation>
    <scope>NUCLEOTIDE SEQUENCE [LARGE SCALE GENOMIC DNA]</scope>
    <source>
        <strain evidence="10">DSM 45647</strain>
    </source>
</reference>
<evidence type="ECO:0000256" key="5">
    <source>
        <dbReference type="ARBA" id="ARBA00022692"/>
    </source>
</evidence>
<keyword evidence="3" id="KW-0813">Transport</keyword>
<evidence type="ECO:0000256" key="2">
    <source>
        <dbReference type="ARBA" id="ARBA00009142"/>
    </source>
</evidence>
<evidence type="ECO:0000256" key="3">
    <source>
        <dbReference type="ARBA" id="ARBA00022448"/>
    </source>
</evidence>
<organism evidence="9 10">
    <name type="scientific">Micromonospora humi</name>
    <dbReference type="NCBI Taxonomy" id="745366"/>
    <lineage>
        <taxon>Bacteria</taxon>
        <taxon>Bacillati</taxon>
        <taxon>Actinomycetota</taxon>
        <taxon>Actinomycetes</taxon>
        <taxon>Micromonosporales</taxon>
        <taxon>Micromonosporaceae</taxon>
        <taxon>Micromonospora</taxon>
    </lineage>
</organism>
<dbReference type="PANTHER" id="PTHR30269">
    <property type="entry name" value="TRANSMEMBRANE PROTEIN YFCA"/>
    <property type="match status" value="1"/>
</dbReference>
<comment type="similarity">
    <text evidence="2 8">Belongs to the 4-toluene sulfonate uptake permease (TSUP) (TC 2.A.102) family.</text>
</comment>
<feature type="transmembrane region" description="Helical" evidence="8">
    <location>
        <begin position="74"/>
        <end position="97"/>
    </location>
</feature>
<dbReference type="PANTHER" id="PTHR30269:SF0">
    <property type="entry name" value="MEMBRANE TRANSPORTER PROTEIN YFCA-RELATED"/>
    <property type="match status" value="1"/>
</dbReference>
<dbReference type="Pfam" id="PF01925">
    <property type="entry name" value="TauE"/>
    <property type="match status" value="1"/>
</dbReference>
<dbReference type="Proteomes" id="UP000199360">
    <property type="component" value="Unassembled WGS sequence"/>
</dbReference>
<dbReference type="RefSeq" id="WP_091056906.1">
    <property type="nucleotide sequence ID" value="NZ_FMDM01000002.1"/>
</dbReference>
<accession>A0A1C5GYR7</accession>
<dbReference type="OrthoDB" id="554695at2"/>
<dbReference type="InterPro" id="IPR002781">
    <property type="entry name" value="TM_pro_TauE-like"/>
</dbReference>
<dbReference type="EMBL" id="FMDM01000002">
    <property type="protein sequence ID" value="SCG38926.1"/>
    <property type="molecule type" value="Genomic_DNA"/>
</dbReference>
<feature type="transmembrane region" description="Helical" evidence="8">
    <location>
        <begin position="103"/>
        <end position="120"/>
    </location>
</feature>
<protein>
    <recommendedName>
        <fullName evidence="8">Probable membrane transporter protein</fullName>
    </recommendedName>
</protein>
<keyword evidence="6 8" id="KW-1133">Transmembrane helix</keyword>
<evidence type="ECO:0000256" key="6">
    <source>
        <dbReference type="ARBA" id="ARBA00022989"/>
    </source>
</evidence>
<dbReference type="STRING" id="745366.GA0070213_10252"/>
<dbReference type="GO" id="GO:0005886">
    <property type="term" value="C:plasma membrane"/>
    <property type="evidence" value="ECO:0007669"/>
    <property type="project" value="UniProtKB-SubCell"/>
</dbReference>
<evidence type="ECO:0000313" key="9">
    <source>
        <dbReference type="EMBL" id="SCG38926.1"/>
    </source>
</evidence>
<evidence type="ECO:0000313" key="10">
    <source>
        <dbReference type="Proteomes" id="UP000199360"/>
    </source>
</evidence>
<proteinExistence type="inferred from homology"/>
<keyword evidence="10" id="KW-1185">Reference proteome</keyword>
<evidence type="ECO:0000256" key="7">
    <source>
        <dbReference type="ARBA" id="ARBA00023136"/>
    </source>
</evidence>
<comment type="subcellular location">
    <subcellularLocation>
        <location evidence="1 8">Cell membrane</location>
        <topology evidence="1 8">Multi-pass membrane protein</topology>
    </subcellularLocation>
</comment>
<dbReference type="InterPro" id="IPR052017">
    <property type="entry name" value="TSUP"/>
</dbReference>
<evidence type="ECO:0000256" key="8">
    <source>
        <dbReference type="RuleBase" id="RU363041"/>
    </source>
</evidence>
<evidence type="ECO:0000256" key="4">
    <source>
        <dbReference type="ARBA" id="ARBA00022475"/>
    </source>
</evidence>
<dbReference type="AlphaFoldDB" id="A0A1C5GYR7"/>
<feature type="transmembrane region" description="Helical" evidence="8">
    <location>
        <begin position="206"/>
        <end position="224"/>
    </location>
</feature>
<feature type="transmembrane region" description="Helical" evidence="8">
    <location>
        <begin position="236"/>
        <end position="254"/>
    </location>
</feature>
<feature type="transmembrane region" description="Helical" evidence="8">
    <location>
        <begin position="140"/>
        <end position="158"/>
    </location>
</feature>
<keyword evidence="5 8" id="KW-0812">Transmembrane</keyword>
<keyword evidence="7 8" id="KW-0472">Membrane</keyword>
<sequence length="260" mass="25853">MRGVDAWALTTLLCVAALAGWVDAVVGGGGLVLLPALLVAAPGVPVATALGTNKLAAIFGTSTAAVTYARRTKLDWAVAGPAAGLAVVTAGVGAALAGAVPAGAYRPVVLVVLVSVAVFVVTRPRLGTVSVPSRRTRSRVVAAVLVAGLGIALYDGLIGPGTGTFLVLAFTASVGADFVHASAMAKVVNAGTNLGALVVFGVSGHVWWWLGAAMAVCNVAGAAVGARMALRRGAGFVRVVLLVVVLALVARLGYDQWVVG</sequence>
<gene>
    <name evidence="9" type="ORF">GA0070213_10252</name>
</gene>
<name>A0A1C5GYR7_9ACTN</name>
<keyword evidence="4 8" id="KW-1003">Cell membrane</keyword>